<dbReference type="GO" id="GO:0016491">
    <property type="term" value="F:oxidoreductase activity"/>
    <property type="evidence" value="ECO:0007669"/>
    <property type="project" value="UniProtKB-KW"/>
</dbReference>
<dbReference type="InterPro" id="IPR052703">
    <property type="entry name" value="Aromatic_CoA_ox/epox"/>
</dbReference>
<dbReference type="Gene3D" id="1.10.620.20">
    <property type="entry name" value="Ribonucleotide Reductase, subunit A"/>
    <property type="match status" value="1"/>
</dbReference>
<dbReference type="PANTHER" id="PTHR30458:SF0">
    <property type="entry name" value="1,2-PHENYLACETYL-COA EPOXIDASE, SUBUNIT C"/>
    <property type="match status" value="1"/>
</dbReference>
<dbReference type="OrthoDB" id="235973at2"/>
<feature type="region of interest" description="Disordered" evidence="1">
    <location>
        <begin position="1"/>
        <end position="23"/>
    </location>
</feature>
<accession>A0A3L8NXU7</accession>
<evidence type="ECO:0000256" key="1">
    <source>
        <dbReference type="SAM" id="MobiDB-lite"/>
    </source>
</evidence>
<dbReference type="InterPro" id="IPR017635">
    <property type="entry name" value="Benzoyl_CoA_Oase_BoxB"/>
</dbReference>
<dbReference type="Proteomes" id="UP000281708">
    <property type="component" value="Unassembled WGS sequence"/>
</dbReference>
<evidence type="ECO:0000313" key="3">
    <source>
        <dbReference type="Proteomes" id="UP000281708"/>
    </source>
</evidence>
<comment type="caution">
    <text evidence="2">The sequence shown here is derived from an EMBL/GenBank/DDBJ whole genome shotgun (WGS) entry which is preliminary data.</text>
</comment>
<dbReference type="InterPro" id="IPR012348">
    <property type="entry name" value="RNR-like"/>
</dbReference>
<dbReference type="GO" id="GO:0010124">
    <property type="term" value="P:phenylacetate catabolic process"/>
    <property type="evidence" value="ECO:0007669"/>
    <property type="project" value="TreeGrafter"/>
</dbReference>
<dbReference type="PANTHER" id="PTHR30458">
    <property type="entry name" value="PHENYLACETIC ACID DEGRADATION PROTEIN PAA"/>
    <property type="match status" value="1"/>
</dbReference>
<dbReference type="EMBL" id="RDBE01000010">
    <property type="protein sequence ID" value="RLV47960.1"/>
    <property type="molecule type" value="Genomic_DNA"/>
</dbReference>
<dbReference type="InterPro" id="IPR009078">
    <property type="entry name" value="Ferritin-like_SF"/>
</dbReference>
<sequence>MTTQVPDSRTGAAPAPTGPLSRIDYSEKIPNNVNLAEDRRLQRALEGWQPKFLDWWKTLGPQLPTKDVYLRTAIAVGRDGWAHFDHVPMEDYRWGIFLAENDPDKTITFGKHKGEPVWTEVPGEHRADLMRLIVIQGDTEPASVAQQRVLGETAPSIYDMRNLFQVNVEEGRHLWAMVYLLHAYFGREGRDEAEQLLKRNSGDLDAPRILGAFNEETTDWLQFFMFTYFTDRDGKYQLGTLKESAFDPLARTCEFMLKEEAHHMFVGTTGVQRTVQRTAEVTAEKGSPAGFDDGVIPLEVIQKYLNFQFSVSMDLFGSEQSTNAGNYYSSGLKGRWQETRRKDDHVLLDDVRTMTVVDGGELQEKEVPMLSALNLDLRDEYVADCANGVRRWNQELEDRGLAERLVLPHEGFNRKVGAYAQHHLSPEGHVLTDAEWDAAKDGWLPSEDDRRAVAALMVPEYEYGKFAGWISPPQSGINDQPVEFDYVHLAEEGLV</sequence>
<dbReference type="RefSeq" id="WP_121807466.1">
    <property type="nucleotide sequence ID" value="NZ_RDBE01000010.1"/>
</dbReference>
<gene>
    <name evidence="2" type="primary">boxB</name>
    <name evidence="2" type="ORF">D9V37_17805</name>
</gene>
<dbReference type="GO" id="GO:0005829">
    <property type="term" value="C:cytosol"/>
    <property type="evidence" value="ECO:0007669"/>
    <property type="project" value="TreeGrafter"/>
</dbReference>
<dbReference type="NCBIfam" id="TIGR03225">
    <property type="entry name" value="benzo_boxB"/>
    <property type="match status" value="1"/>
</dbReference>
<dbReference type="AlphaFoldDB" id="A0A3L8NXU7"/>
<organism evidence="2 3">
    <name type="scientific">Nocardioides mangrovicus</name>
    <dbReference type="NCBI Taxonomy" id="2478913"/>
    <lineage>
        <taxon>Bacteria</taxon>
        <taxon>Bacillati</taxon>
        <taxon>Actinomycetota</taxon>
        <taxon>Actinomycetes</taxon>
        <taxon>Propionibacteriales</taxon>
        <taxon>Nocardioidaceae</taxon>
        <taxon>Nocardioides</taxon>
    </lineage>
</organism>
<keyword evidence="3" id="KW-1185">Reference proteome</keyword>
<dbReference type="EC" id="1.14.13.208" evidence="2"/>
<name>A0A3L8NXU7_9ACTN</name>
<evidence type="ECO:0000313" key="2">
    <source>
        <dbReference type="EMBL" id="RLV47960.1"/>
    </source>
</evidence>
<keyword evidence="2" id="KW-0560">Oxidoreductase</keyword>
<protein>
    <submittedName>
        <fullName evidence="2">Benzoyl-CoA 2,3-epoxidase subunit BoxB</fullName>
        <ecNumber evidence="2">1.14.13.208</ecNumber>
    </submittedName>
</protein>
<dbReference type="SUPFAM" id="SSF47240">
    <property type="entry name" value="Ferritin-like"/>
    <property type="match status" value="1"/>
</dbReference>
<proteinExistence type="predicted"/>
<reference evidence="2 3" key="1">
    <citation type="submission" date="2018-10" db="EMBL/GenBank/DDBJ databases">
        <title>Marmoricola sp. 4Q3S-7 whole genome shotgun sequence.</title>
        <authorList>
            <person name="Li F."/>
        </authorList>
    </citation>
    <scope>NUCLEOTIDE SEQUENCE [LARGE SCALE GENOMIC DNA]</scope>
    <source>
        <strain evidence="2 3">4Q3S-7</strain>
    </source>
</reference>